<comment type="caution">
    <text evidence="2">The sequence shown here is derived from an EMBL/GenBank/DDBJ whole genome shotgun (WGS) entry which is preliminary data.</text>
</comment>
<gene>
    <name evidence="2" type="ORF">HNQ01_000922</name>
</gene>
<dbReference type="RefSeq" id="WP_173804199.1">
    <property type="nucleotide sequence ID" value="NZ_JABSNM010000003.1"/>
</dbReference>
<organism evidence="2 3">
    <name type="scientific">Sphaerotilus uruguayifluvii</name>
    <dbReference type="NCBI Taxonomy" id="2735897"/>
    <lineage>
        <taxon>Bacteria</taxon>
        <taxon>Pseudomonadati</taxon>
        <taxon>Pseudomonadota</taxon>
        <taxon>Betaproteobacteria</taxon>
        <taxon>Burkholderiales</taxon>
        <taxon>Sphaerotilaceae</taxon>
        <taxon>Sphaerotilus</taxon>
    </lineage>
</organism>
<dbReference type="EMBL" id="JABSNM010000003">
    <property type="protein sequence ID" value="NRT55212.1"/>
    <property type="molecule type" value="Genomic_DNA"/>
</dbReference>
<accession>A0ABX2G1D2</accession>
<name>A0ABX2G1D2_9BURK</name>
<dbReference type="Proteomes" id="UP001516061">
    <property type="component" value="Unassembled WGS sequence"/>
</dbReference>
<proteinExistence type="predicted"/>
<evidence type="ECO:0000313" key="3">
    <source>
        <dbReference type="Proteomes" id="UP001516061"/>
    </source>
</evidence>
<keyword evidence="1" id="KW-0472">Membrane</keyword>
<feature type="transmembrane region" description="Helical" evidence="1">
    <location>
        <begin position="14"/>
        <end position="36"/>
    </location>
</feature>
<dbReference type="InterPro" id="IPR012902">
    <property type="entry name" value="N_methyl_site"/>
</dbReference>
<keyword evidence="3" id="KW-1185">Reference proteome</keyword>
<keyword evidence="1" id="KW-1133">Transmembrane helix</keyword>
<dbReference type="Pfam" id="PF07963">
    <property type="entry name" value="N_methyl"/>
    <property type="match status" value="1"/>
</dbReference>
<evidence type="ECO:0000256" key="1">
    <source>
        <dbReference type="SAM" id="Phobius"/>
    </source>
</evidence>
<dbReference type="NCBIfam" id="TIGR02532">
    <property type="entry name" value="IV_pilin_GFxxxE"/>
    <property type="match status" value="1"/>
</dbReference>
<dbReference type="NCBIfam" id="TIGR02523">
    <property type="entry name" value="type_IV_pilV"/>
    <property type="match status" value="1"/>
</dbReference>
<evidence type="ECO:0000313" key="2">
    <source>
        <dbReference type="EMBL" id="NRT55212.1"/>
    </source>
</evidence>
<dbReference type="InterPro" id="IPR013362">
    <property type="entry name" value="Pilus_4_PilV"/>
</dbReference>
<protein>
    <submittedName>
        <fullName evidence="2">Type IV pilus assembly protein PilV</fullName>
    </submittedName>
</protein>
<reference evidence="2 3" key="1">
    <citation type="submission" date="2020-05" db="EMBL/GenBank/DDBJ databases">
        <title>Genomic Encyclopedia of Type Strains, Phase IV (KMG-V): Genome sequencing to study the core and pangenomes of soil and plant-associated prokaryotes.</title>
        <authorList>
            <person name="Whitman W."/>
        </authorList>
    </citation>
    <scope>NUCLEOTIDE SEQUENCE [LARGE SCALE GENOMIC DNA]</scope>
    <source>
        <strain evidence="2 3">C29</strain>
    </source>
</reference>
<sequence length="135" mass="14141">MTTPSRLPPRPRGFTLIEALIALLVLSFGVLGLAALQGRAIQRAVDAEDRNRAALLADQIVSEMWLRGTTSLPAAVVSAWQARVADSAGAGLPGASGSVGTPDTLGVVTVTIRWRPPTRASSDGDLVYRTKVVIP</sequence>
<keyword evidence="1" id="KW-0812">Transmembrane</keyword>